<name>A0A7J6WPG8_THATH</name>
<dbReference type="EMBL" id="JABWDY010012232">
    <property type="protein sequence ID" value="KAF5199271.1"/>
    <property type="molecule type" value="Genomic_DNA"/>
</dbReference>
<dbReference type="OrthoDB" id="1931715at2759"/>
<reference evidence="2 3" key="1">
    <citation type="submission" date="2020-06" db="EMBL/GenBank/DDBJ databases">
        <title>Transcriptomic and genomic resources for Thalictrum thalictroides and T. hernandezii: Facilitating candidate gene discovery in an emerging model plant lineage.</title>
        <authorList>
            <person name="Arias T."/>
            <person name="Riano-Pachon D.M."/>
            <person name="Di Stilio V.S."/>
        </authorList>
    </citation>
    <scope>NUCLEOTIDE SEQUENCE [LARGE SCALE GENOMIC DNA]</scope>
    <source>
        <strain evidence="3">cv. WT478/WT964</strain>
        <tissue evidence="2">Leaves</tissue>
    </source>
</reference>
<dbReference type="InterPro" id="IPR010325">
    <property type="entry name" value="Rhamnogal_lyase"/>
</dbReference>
<proteinExistence type="predicted"/>
<evidence type="ECO:0000313" key="3">
    <source>
        <dbReference type="Proteomes" id="UP000554482"/>
    </source>
</evidence>
<organism evidence="2 3">
    <name type="scientific">Thalictrum thalictroides</name>
    <name type="common">Rue-anemone</name>
    <name type="synonym">Anemone thalictroides</name>
    <dbReference type="NCBI Taxonomy" id="46969"/>
    <lineage>
        <taxon>Eukaryota</taxon>
        <taxon>Viridiplantae</taxon>
        <taxon>Streptophyta</taxon>
        <taxon>Embryophyta</taxon>
        <taxon>Tracheophyta</taxon>
        <taxon>Spermatophyta</taxon>
        <taxon>Magnoliopsida</taxon>
        <taxon>Ranunculales</taxon>
        <taxon>Ranunculaceae</taxon>
        <taxon>Thalictroideae</taxon>
        <taxon>Thalictrum</taxon>
    </lineage>
</organism>
<dbReference type="PANTHER" id="PTHR43586:SF8">
    <property type="entry name" value="CYSTEINE DESULFURASE 1, CHLOROPLASTIC"/>
    <property type="match status" value="1"/>
</dbReference>
<dbReference type="Pfam" id="PF06045">
    <property type="entry name" value="Rhamnogal_lyase"/>
    <property type="match status" value="1"/>
</dbReference>
<protein>
    <submittedName>
        <fullName evidence="2">Uncharacterized protein</fullName>
    </submittedName>
</protein>
<keyword evidence="3" id="KW-1185">Reference proteome</keyword>
<keyword evidence="1" id="KW-0663">Pyridoxal phosphate</keyword>
<gene>
    <name evidence="2" type="ORF">FRX31_011142</name>
</gene>
<dbReference type="Proteomes" id="UP000554482">
    <property type="component" value="Unassembled WGS sequence"/>
</dbReference>
<evidence type="ECO:0000313" key="2">
    <source>
        <dbReference type="EMBL" id="KAF5199271.1"/>
    </source>
</evidence>
<sequence length="150" mass="16296">MGVDVLKRLFFAGSPHKFVGGPGTPGILLMSKSIYYLKSSAPSTCGGGTVSFVNGLSKQAREVCACAAPYGHSLLNVGKEQSLAFRSAFQKGTSFKVIVEDEEQVEISFTRSWKPSLQGKQVPLNTDIRSTSVTMKTEFKVRHPHRTQGN</sequence>
<dbReference type="AlphaFoldDB" id="A0A7J6WPG8"/>
<dbReference type="PANTHER" id="PTHR43586">
    <property type="entry name" value="CYSTEINE DESULFURASE"/>
    <property type="match status" value="1"/>
</dbReference>
<comment type="caution">
    <text evidence="2">The sequence shown here is derived from an EMBL/GenBank/DDBJ whole genome shotgun (WGS) entry which is preliminary data.</text>
</comment>
<accession>A0A7J6WPG8</accession>
<evidence type="ECO:0000256" key="1">
    <source>
        <dbReference type="ARBA" id="ARBA00022898"/>
    </source>
</evidence>